<dbReference type="EMBL" id="AP009389">
    <property type="protein sequence ID" value="BAF58518.1"/>
    <property type="molecule type" value="Genomic_DNA"/>
</dbReference>
<dbReference type="HOGENOM" id="CLU_1371086_0_0_9"/>
<evidence type="ECO:0000313" key="2">
    <source>
        <dbReference type="Proteomes" id="UP000006556"/>
    </source>
</evidence>
<name>A5D5H2_PELTS</name>
<dbReference type="Proteomes" id="UP000006556">
    <property type="component" value="Chromosome"/>
</dbReference>
<keyword evidence="2" id="KW-1185">Reference proteome</keyword>
<protein>
    <submittedName>
        <fullName evidence="1">Uncharacterized protein</fullName>
    </submittedName>
</protein>
<accession>A5D5H2</accession>
<gene>
    <name evidence="1" type="ordered locus">PTH_0339</name>
</gene>
<organism evidence="1 2">
    <name type="scientific">Pelotomaculum thermopropionicum (strain DSM 13744 / JCM 10971 / SI)</name>
    <dbReference type="NCBI Taxonomy" id="370438"/>
    <lineage>
        <taxon>Bacteria</taxon>
        <taxon>Bacillati</taxon>
        <taxon>Bacillota</taxon>
        <taxon>Clostridia</taxon>
        <taxon>Eubacteriales</taxon>
        <taxon>Desulfotomaculaceae</taxon>
        <taxon>Pelotomaculum</taxon>
    </lineage>
</organism>
<reference evidence="2" key="1">
    <citation type="journal article" date="2008" name="Genome Res.">
        <title>The genome of Pelotomaculum thermopropionicum reveals niche-associated evolution in anaerobic microbiota.</title>
        <authorList>
            <person name="Kosaka T."/>
            <person name="Kato S."/>
            <person name="Shimoyama T."/>
            <person name="Ishii S."/>
            <person name="Abe T."/>
            <person name="Watanabe K."/>
        </authorList>
    </citation>
    <scope>NUCLEOTIDE SEQUENCE [LARGE SCALE GENOMIC DNA]</scope>
    <source>
        <strain evidence="2">DSM 13744 / JCM 10971 / SI</strain>
    </source>
</reference>
<dbReference type="KEGG" id="pth:PTH_0339"/>
<dbReference type="STRING" id="370438.PTH_0339"/>
<evidence type="ECO:0000313" key="1">
    <source>
        <dbReference type="EMBL" id="BAF58518.1"/>
    </source>
</evidence>
<proteinExistence type="predicted"/>
<dbReference type="AlphaFoldDB" id="A5D5H2"/>
<sequence>MLLKAWAWTVSDFSRLPFPSIFTPSPVFLITRAASRASGVTVVPFSKRFSFSMLTAMISFLNLLVNPRFGMRRCSGIWPPSKPGRTPPPERAFCPLWPRPAVLPMPEPIPWPLRVGFVLAPGAGFSSCSFTCPTSSGFLDFKQVRDLIDHSPDLGGVFLDYGTVRPGQAQRAHGNALAFRAPDQAFDQGYLQLGHCLPS</sequence>